<keyword evidence="2" id="KW-0812">Transmembrane</keyword>
<sequence length="516" mass="56812">MSLIRPVRLSPGALRRLPRNLVVSVALRLALHPTGSATSVLSALSETTTSRCQCHRRFQSTTGGPRNPNRPRSDKEDDGSAPPPRQTLTRVLLRGLWASFRSLGAPFRIENIRRVYKQSPGELVFALSILAGLAVVIVYVSRLYYTYFYSEQFTRYPEPVAKALRRALYYSNYAPDPKLALKYYKQALELCDELRVDPFSDDVMGIKIQIAAWLEKSENYAGSAKVLEALLRDCKRWVEVMERTVKEGKSTQALMPPFMPPTPGAPVPDEGAVVEVPETLWGKRTRILGKSVGISVKLADLYSDEHIRKPELAHERLVWAVETALKELQRRTVEGSKDSEGTWMSAEEIGATIESLGNSYETRSQFHLALPLFFQALGLSKDQCHSAVLMNNIATCFAQHPVLPAGEAAVDAMMKDIETSSDPAVRRASYLAAARRWATNAEQHASEPQGEKRTAECDHACAVSLCNLGDIAKLSGNPAEAREMYEKAVALSKSIGFAAGVVQAEAGLEALAPSVP</sequence>
<feature type="transmembrane region" description="Helical" evidence="2">
    <location>
        <begin position="123"/>
        <end position="145"/>
    </location>
</feature>
<name>A0AAJ0BD28_9PEZI</name>
<dbReference type="Pfam" id="PF13181">
    <property type="entry name" value="TPR_8"/>
    <property type="match status" value="1"/>
</dbReference>
<comment type="caution">
    <text evidence="3">The sequence shown here is derived from an EMBL/GenBank/DDBJ whole genome shotgun (WGS) entry which is preliminary data.</text>
</comment>
<keyword evidence="4" id="KW-1185">Reference proteome</keyword>
<evidence type="ECO:0000256" key="2">
    <source>
        <dbReference type="SAM" id="Phobius"/>
    </source>
</evidence>
<dbReference type="InterPro" id="IPR011990">
    <property type="entry name" value="TPR-like_helical_dom_sf"/>
</dbReference>
<dbReference type="PANTHER" id="PTHR28142">
    <property type="entry name" value="MITOCHONDRIAL INNER MEMBRANE I-AAA PROTEASE SUPERCOMPLEX SUBUNIT MGR3-RELATED"/>
    <property type="match status" value="1"/>
</dbReference>
<dbReference type="Gene3D" id="1.25.40.10">
    <property type="entry name" value="Tetratricopeptide repeat domain"/>
    <property type="match status" value="1"/>
</dbReference>
<dbReference type="SMART" id="SM00028">
    <property type="entry name" value="TPR"/>
    <property type="match status" value="2"/>
</dbReference>
<dbReference type="AlphaFoldDB" id="A0AAJ0BD28"/>
<evidence type="ECO:0000313" key="4">
    <source>
        <dbReference type="Proteomes" id="UP001239445"/>
    </source>
</evidence>
<feature type="region of interest" description="Disordered" evidence="1">
    <location>
        <begin position="55"/>
        <end position="85"/>
    </location>
</feature>
<dbReference type="CDD" id="cd24145">
    <property type="entry name" value="Mgr3-like"/>
    <property type="match status" value="1"/>
</dbReference>
<accession>A0AAJ0BD28</accession>
<dbReference type="SUPFAM" id="SSF48452">
    <property type="entry name" value="TPR-like"/>
    <property type="match status" value="1"/>
</dbReference>
<dbReference type="GO" id="GO:0006515">
    <property type="term" value="P:protein quality control for misfolded or incompletely synthesized proteins"/>
    <property type="evidence" value="ECO:0007669"/>
    <property type="project" value="TreeGrafter"/>
</dbReference>
<reference evidence="3" key="1">
    <citation type="submission" date="2023-06" db="EMBL/GenBank/DDBJ databases">
        <title>Genome-scale phylogeny and comparative genomics of the fungal order Sordariales.</title>
        <authorList>
            <consortium name="Lawrence Berkeley National Laboratory"/>
            <person name="Hensen N."/>
            <person name="Bonometti L."/>
            <person name="Westerberg I."/>
            <person name="Brannstrom I.O."/>
            <person name="Guillou S."/>
            <person name="Cros-Aarteil S."/>
            <person name="Calhoun S."/>
            <person name="Haridas S."/>
            <person name="Kuo A."/>
            <person name="Mondo S."/>
            <person name="Pangilinan J."/>
            <person name="Riley R."/>
            <person name="Labutti K."/>
            <person name="Andreopoulos B."/>
            <person name="Lipzen A."/>
            <person name="Chen C."/>
            <person name="Yanf M."/>
            <person name="Daum C."/>
            <person name="Ng V."/>
            <person name="Clum A."/>
            <person name="Steindorff A."/>
            <person name="Ohm R."/>
            <person name="Martin F."/>
            <person name="Silar P."/>
            <person name="Natvig D."/>
            <person name="Lalanne C."/>
            <person name="Gautier V."/>
            <person name="Ament-Velasquez S.L."/>
            <person name="Kruys A."/>
            <person name="Hutchinson M.I."/>
            <person name="Powell A.J."/>
            <person name="Barry K."/>
            <person name="Miller A.N."/>
            <person name="Grigoriev I.V."/>
            <person name="Debuchy R."/>
            <person name="Gladieux P."/>
            <person name="Thoren M.H."/>
            <person name="Johannesson H."/>
        </authorList>
    </citation>
    <scope>NUCLEOTIDE SEQUENCE</scope>
    <source>
        <strain evidence="3">PSN4</strain>
    </source>
</reference>
<proteinExistence type="predicted"/>
<evidence type="ECO:0000313" key="3">
    <source>
        <dbReference type="EMBL" id="KAK1754552.1"/>
    </source>
</evidence>
<gene>
    <name evidence="3" type="ORF">QBC47DRAFT_220416</name>
</gene>
<keyword evidence="2" id="KW-0472">Membrane</keyword>
<protein>
    <submittedName>
        <fullName evidence="3">Uncharacterized protein</fullName>
    </submittedName>
</protein>
<organism evidence="3 4">
    <name type="scientific">Echria macrotheca</name>
    <dbReference type="NCBI Taxonomy" id="438768"/>
    <lineage>
        <taxon>Eukaryota</taxon>
        <taxon>Fungi</taxon>
        <taxon>Dikarya</taxon>
        <taxon>Ascomycota</taxon>
        <taxon>Pezizomycotina</taxon>
        <taxon>Sordariomycetes</taxon>
        <taxon>Sordariomycetidae</taxon>
        <taxon>Sordariales</taxon>
        <taxon>Schizotheciaceae</taxon>
        <taxon>Echria</taxon>
    </lineage>
</organism>
<dbReference type="InterPro" id="IPR019734">
    <property type="entry name" value="TPR_rpt"/>
</dbReference>
<dbReference type="PANTHER" id="PTHR28142:SF1">
    <property type="entry name" value="MITOCHONDRIAL INNER MEMBRANE I-AAA PROTEASE SUPERCOMPLEX SUBUNIT MGR3-RELATED"/>
    <property type="match status" value="1"/>
</dbReference>
<dbReference type="GO" id="GO:0031942">
    <property type="term" value="C:i-AAA complex"/>
    <property type="evidence" value="ECO:0007669"/>
    <property type="project" value="TreeGrafter"/>
</dbReference>
<dbReference type="InterPro" id="IPR040201">
    <property type="entry name" value="Mrg3-like"/>
</dbReference>
<evidence type="ECO:0000256" key="1">
    <source>
        <dbReference type="SAM" id="MobiDB-lite"/>
    </source>
</evidence>
<dbReference type="Proteomes" id="UP001239445">
    <property type="component" value="Unassembled WGS sequence"/>
</dbReference>
<dbReference type="GO" id="GO:0051787">
    <property type="term" value="F:misfolded protein binding"/>
    <property type="evidence" value="ECO:0007669"/>
    <property type="project" value="TreeGrafter"/>
</dbReference>
<keyword evidence="2" id="KW-1133">Transmembrane helix</keyword>
<dbReference type="EMBL" id="MU839835">
    <property type="protein sequence ID" value="KAK1754552.1"/>
    <property type="molecule type" value="Genomic_DNA"/>
</dbReference>